<evidence type="ECO:0000256" key="6">
    <source>
        <dbReference type="ARBA" id="ARBA00022692"/>
    </source>
</evidence>
<keyword evidence="8 16" id="KW-0735">Signal-anchor</keyword>
<comment type="catalytic activity">
    <reaction evidence="15 16">
        <text>N(4)-(alpha-D-Man-(1-&gt;3)-[alpha-D-Man-(1-&gt;3)-[alpha-D-Man-(1-&gt;6)]-alpha-D-Man-(1-&gt;6)]-beta-D-Man-(1-&gt;4)-beta-D-GlcNAc-(1-&gt;4)-beta-D-GlcNAc)-L-asparaginyl-[protein] (N-glucan mannose isomer 5A1,2) + UDP-N-acetyl-alpha-D-glucosamine = N(4)-{beta-D-GlcNAc-(1-&gt;2)-alpha-D-Man-(1-&gt;3)-[alpha-D-Man-(1-&gt;3)-[alpha-D-Man-(1-&gt;6)]-alpha-D-Man-(1-&gt;6)]-beta-D-Man-(1-&gt;4)-beta-D-GlcNAc-(1-&gt;4)-beta-D-GlcNAc}-L-asparaginyl-[protein] + UDP + H(+)</text>
        <dbReference type="Rhea" id="RHEA:11456"/>
        <dbReference type="Rhea" id="RHEA-COMP:14367"/>
        <dbReference type="Rhea" id="RHEA-COMP:14368"/>
        <dbReference type="ChEBI" id="CHEBI:15378"/>
        <dbReference type="ChEBI" id="CHEBI:57705"/>
        <dbReference type="ChEBI" id="CHEBI:58223"/>
        <dbReference type="ChEBI" id="CHEBI:59087"/>
        <dbReference type="ChEBI" id="CHEBI:60625"/>
        <dbReference type="EC" id="2.4.1.101"/>
    </reaction>
</comment>
<feature type="coiled-coil region" evidence="17">
    <location>
        <begin position="65"/>
        <end position="92"/>
    </location>
</feature>
<dbReference type="EMBL" id="VDCV01000009">
    <property type="protein sequence ID" value="KAB5541840.1"/>
    <property type="molecule type" value="Genomic_DNA"/>
</dbReference>
<accession>A0A5N5LGN5</accession>
<gene>
    <name evidence="18" type="ORF">DKX38_014814</name>
</gene>
<dbReference type="GO" id="GO:0000139">
    <property type="term" value="C:Golgi membrane"/>
    <property type="evidence" value="ECO:0007669"/>
    <property type="project" value="UniProtKB-SubCell"/>
</dbReference>
<keyword evidence="7 16" id="KW-0479">Metal-binding</keyword>
<keyword evidence="17" id="KW-0175">Coiled coil</keyword>
<evidence type="ECO:0000313" key="18">
    <source>
        <dbReference type="EMBL" id="KAB5541840.1"/>
    </source>
</evidence>
<sequence>MGRTGCDYRCLLIPAALAFFYIQMRLFVTQSEYEGRLAAAIESESHCTSQSRLLIDQISTQQGTIVSLRDQNKRQSEECTQLKALLEDLERKGLKKLVDKVPVAAVVIMACNRADYLERTIESVLKYQSSVASKYPLFVSQHLDSKPVHTERPGELIAYYKIANDMEIAPDFFDYFEAAAALLDKDKSIMAVSSWNDNGQKQFVHDPYELYRSDFFPGLGWMLTKSIWDELSPKWPKAYPFSIVYIVLKSGFCSGSSLGQFFQQYLQPIKLNNVKVDWKSRDLSYLMRDKYTKHFADIVRKAKPIQGTDAVLKAYNIEGDVRIQYKDQPDFERIARQFGIFEEWKDGIPRTSFKGVVVFRYQTTRRIFLVGPDSLKQLGTKDAPNI</sequence>
<evidence type="ECO:0000256" key="8">
    <source>
        <dbReference type="ARBA" id="ARBA00022968"/>
    </source>
</evidence>
<dbReference type="InterPro" id="IPR004139">
    <property type="entry name" value="Glyco_trans_13"/>
</dbReference>
<evidence type="ECO:0000256" key="10">
    <source>
        <dbReference type="ARBA" id="ARBA00023034"/>
    </source>
</evidence>
<keyword evidence="5" id="KW-0808">Transferase</keyword>
<dbReference type="PANTHER" id="PTHR10468">
    <property type="entry name" value="PROTEIN O-LINKED-MANNOSE BETA-1,2-N-ACETYLGLUCOSAMINYLTRANSFERASE 1/ALPHA-1,3-MANNOSYL-GLYCOPROTEIN 2-BETA-N-ACETYLGLUCOSAMINYLTRANSFERASE"/>
    <property type="match status" value="1"/>
</dbReference>
<organism evidence="18 19">
    <name type="scientific">Salix brachista</name>
    <dbReference type="NCBI Taxonomy" id="2182728"/>
    <lineage>
        <taxon>Eukaryota</taxon>
        <taxon>Viridiplantae</taxon>
        <taxon>Streptophyta</taxon>
        <taxon>Embryophyta</taxon>
        <taxon>Tracheophyta</taxon>
        <taxon>Spermatophyta</taxon>
        <taxon>Magnoliopsida</taxon>
        <taxon>eudicotyledons</taxon>
        <taxon>Gunneridae</taxon>
        <taxon>Pentapetalae</taxon>
        <taxon>rosids</taxon>
        <taxon>fabids</taxon>
        <taxon>Malpighiales</taxon>
        <taxon>Salicaceae</taxon>
        <taxon>Saliceae</taxon>
        <taxon>Salix</taxon>
    </lineage>
</organism>
<dbReference type="GO" id="GO:0003827">
    <property type="term" value="F:alpha-1,3-mannosylglycoprotein 2-beta-N-acetylglucosaminyltransferase activity"/>
    <property type="evidence" value="ECO:0007669"/>
    <property type="project" value="UniProtKB-UniRule"/>
</dbReference>
<evidence type="ECO:0000256" key="4">
    <source>
        <dbReference type="ARBA" id="ARBA00022676"/>
    </source>
</evidence>
<evidence type="ECO:0000256" key="16">
    <source>
        <dbReference type="RuleBase" id="RU368119"/>
    </source>
</evidence>
<dbReference type="Proteomes" id="UP000326939">
    <property type="component" value="Chromosome 9"/>
</dbReference>
<evidence type="ECO:0000256" key="1">
    <source>
        <dbReference type="ARBA" id="ARBA00004323"/>
    </source>
</evidence>
<keyword evidence="19" id="KW-1185">Reference proteome</keyword>
<evidence type="ECO:0000256" key="13">
    <source>
        <dbReference type="ARBA" id="ARBA00038949"/>
    </source>
</evidence>
<comment type="cofactor">
    <cofactor evidence="16">
        <name>Mn(2+)</name>
        <dbReference type="ChEBI" id="CHEBI:29035"/>
    </cofactor>
    <text evidence="16">The cofactor is mostly bound to the substrate.</text>
</comment>
<dbReference type="InterPro" id="IPR052261">
    <property type="entry name" value="Glycosyltransferase_13"/>
</dbReference>
<evidence type="ECO:0000313" key="19">
    <source>
        <dbReference type="Proteomes" id="UP000326939"/>
    </source>
</evidence>
<evidence type="ECO:0000256" key="14">
    <source>
        <dbReference type="ARBA" id="ARBA00041712"/>
    </source>
</evidence>
<comment type="caution">
    <text evidence="18">The sequence shown here is derived from an EMBL/GenBank/DDBJ whole genome shotgun (WGS) entry which is preliminary data.</text>
</comment>
<comment type="pathway">
    <text evidence="2 16">Protein modification; protein glycosylation.</text>
</comment>
<comment type="function">
    <text evidence="16">Initiates complex N-linked carbohydrate formation. Essential for the conversion of high-mannose to hybrid and complex N-glycans.</text>
</comment>
<dbReference type="FunFam" id="3.10.180.20:FF:000002">
    <property type="entry name" value="Alpha-1,3-mannosyl-glycoprotein 2-beta-N-acetylglucosaminyltransferase"/>
    <property type="match status" value="1"/>
</dbReference>
<proteinExistence type="inferred from homology"/>
<dbReference type="AlphaFoldDB" id="A0A5N5LGN5"/>
<keyword evidence="6" id="KW-0812">Transmembrane</keyword>
<dbReference type="EC" id="2.4.1.101" evidence="13 16"/>
<evidence type="ECO:0000256" key="17">
    <source>
        <dbReference type="SAM" id="Coils"/>
    </source>
</evidence>
<keyword evidence="4 16" id="KW-0328">Glycosyltransferase</keyword>
<dbReference type="Pfam" id="PF03071">
    <property type="entry name" value="GNT-I"/>
    <property type="match status" value="3"/>
</dbReference>
<evidence type="ECO:0000256" key="11">
    <source>
        <dbReference type="ARBA" id="ARBA00023136"/>
    </source>
</evidence>
<keyword evidence="9" id="KW-1133">Transmembrane helix</keyword>
<comment type="similarity">
    <text evidence="3 16">Belongs to the glycosyltransferase 13 family.</text>
</comment>
<evidence type="ECO:0000256" key="15">
    <source>
        <dbReference type="ARBA" id="ARBA00049421"/>
    </source>
</evidence>
<evidence type="ECO:0000256" key="5">
    <source>
        <dbReference type="ARBA" id="ARBA00022679"/>
    </source>
</evidence>
<evidence type="ECO:0000256" key="2">
    <source>
        <dbReference type="ARBA" id="ARBA00004922"/>
    </source>
</evidence>
<keyword evidence="12 16" id="KW-0464">Manganese</keyword>
<dbReference type="GO" id="GO:0030145">
    <property type="term" value="F:manganese ion binding"/>
    <property type="evidence" value="ECO:0007669"/>
    <property type="project" value="UniProtKB-UniRule"/>
</dbReference>
<dbReference type="PANTHER" id="PTHR10468:SF0">
    <property type="entry name" value="ALPHA-1,3-MANNOSYL-GLYCOPROTEIN 2-BETA-N-ACETYLGLUCOSAMINYLTRANSFERASE"/>
    <property type="match status" value="1"/>
</dbReference>
<evidence type="ECO:0000256" key="3">
    <source>
        <dbReference type="ARBA" id="ARBA00006492"/>
    </source>
</evidence>
<keyword evidence="10 16" id="KW-0333">Golgi apparatus</keyword>
<evidence type="ECO:0000256" key="7">
    <source>
        <dbReference type="ARBA" id="ARBA00022723"/>
    </source>
</evidence>
<reference evidence="19" key="1">
    <citation type="journal article" date="2019" name="Gigascience">
        <title>De novo genome assembly of the endangered Acer yangbiense, a plant species with extremely small populations endemic to Yunnan Province, China.</title>
        <authorList>
            <person name="Yang J."/>
            <person name="Wariss H.M."/>
            <person name="Tao L."/>
            <person name="Zhang R."/>
            <person name="Yun Q."/>
            <person name="Hollingsworth P."/>
            <person name="Dao Z."/>
            <person name="Luo G."/>
            <person name="Guo H."/>
            <person name="Ma Y."/>
            <person name="Sun W."/>
        </authorList>
    </citation>
    <scope>NUCLEOTIDE SEQUENCE [LARGE SCALE GENOMIC DNA]</scope>
    <source>
        <strain evidence="19">cv. br00</strain>
    </source>
</reference>
<dbReference type="UniPathway" id="UPA00378"/>
<evidence type="ECO:0000256" key="9">
    <source>
        <dbReference type="ARBA" id="ARBA00022989"/>
    </source>
</evidence>
<dbReference type="Gene3D" id="3.90.550.10">
    <property type="entry name" value="Spore Coat Polysaccharide Biosynthesis Protein SpsA, Chain A"/>
    <property type="match status" value="2"/>
</dbReference>
<protein>
    <recommendedName>
        <fullName evidence="13 16">Alpha-1,3-mannosyl-glycoprotein 2-beta-N-acetylglucosaminyltransferase</fullName>
        <shortName evidence="16">GNT-I</shortName>
        <shortName evidence="16">GlcNAc-T I</shortName>
        <ecNumber evidence="13 16">2.4.1.101</ecNumber>
    </recommendedName>
    <alternativeName>
        <fullName evidence="14 16">N-glycosyl-oligosaccharide-glycoprotein N-acetylglucosaminyltransferase I</fullName>
    </alternativeName>
</protein>
<dbReference type="InterPro" id="IPR029044">
    <property type="entry name" value="Nucleotide-diphossugar_trans"/>
</dbReference>
<comment type="subcellular location">
    <subcellularLocation>
        <location evidence="1 16">Golgi apparatus membrane</location>
        <topology evidence="1 16">Single-pass type II membrane protein</topology>
    </subcellularLocation>
</comment>
<name>A0A5N5LGN5_9ROSI</name>
<dbReference type="Gene3D" id="3.10.180.20">
    <property type="entry name" value="N-Acetylglucosaminyltransferase I, Domain 2"/>
    <property type="match status" value="1"/>
</dbReference>
<keyword evidence="11" id="KW-0472">Membrane</keyword>
<evidence type="ECO:0000256" key="12">
    <source>
        <dbReference type="ARBA" id="ARBA00023211"/>
    </source>
</evidence>
<dbReference type="SUPFAM" id="SSF53448">
    <property type="entry name" value="Nucleotide-diphospho-sugar transferases"/>
    <property type="match status" value="1"/>
</dbReference>